<sequence length="288" mass="31370">MKIAIVTDSTAYLSRDEVAALDIKVMPIPVIIDGTVYREGIDLTTDEFYEKLATSASFPSTSQPAVGEWITLFESLQADGYDGAIVVNLAATISGTVNTVAGLTDAVPGFQVFGYDSKITVRLMGHLVMKAAQMAQNGAEPADIIATMDEMATTMDEYFIVDDLQNLVRGGRLSNASAIIGTMLKVKPILTFDNDSNYIVPFEKVRSMKKAMARAEELFDQARAEANYPLRAMVIHANAPEAGAKWRDELQQRHPDMPFELTYFGPVIGTHLGAGALALAWIREPDSL</sequence>
<dbReference type="PROSITE" id="PS51482">
    <property type="entry name" value="DEGV"/>
    <property type="match status" value="1"/>
</dbReference>
<dbReference type="KEGG" id="wcb:AO080_07800"/>
<keyword evidence="2" id="KW-0446">Lipid-binding</keyword>
<evidence type="ECO:0000313" key="5">
    <source>
        <dbReference type="Proteomes" id="UP000032287"/>
    </source>
</evidence>
<evidence type="ECO:0000313" key="4">
    <source>
        <dbReference type="EMBL" id="TVV27554.1"/>
    </source>
</evidence>
<protein>
    <submittedName>
        <fullName evidence="3">DegV domain-containing protein</fullName>
    </submittedName>
    <submittedName>
        <fullName evidence="4">DegV family protein</fullName>
    </submittedName>
</protein>
<comment type="caution">
    <text evidence="3">The sequence shown here is derived from an EMBL/GenBank/DDBJ whole genome shotgun (WGS) entry which is preliminary data.</text>
</comment>
<dbReference type="Proteomes" id="UP000032287">
    <property type="component" value="Unassembled WGS sequence"/>
</dbReference>
<evidence type="ECO:0000256" key="1">
    <source>
        <dbReference type="ARBA" id="ARBA00003238"/>
    </source>
</evidence>
<dbReference type="eggNOG" id="COG1307">
    <property type="taxonomic scope" value="Bacteria"/>
</dbReference>
<dbReference type="Gene3D" id="3.30.1180.10">
    <property type="match status" value="1"/>
</dbReference>
<dbReference type="PATRIC" id="fig|137591.25.peg.1857"/>
<evidence type="ECO:0000256" key="2">
    <source>
        <dbReference type="ARBA" id="ARBA00023121"/>
    </source>
</evidence>
<accession>A0A0D1JPQ1</accession>
<dbReference type="EMBL" id="JWHU01000034">
    <property type="protein sequence ID" value="KIU19862.1"/>
    <property type="molecule type" value="Genomic_DNA"/>
</dbReference>
<dbReference type="RefSeq" id="WP_043708392.1">
    <property type="nucleotide sequence ID" value="NZ_CP012873.1"/>
</dbReference>
<reference evidence="3 5" key="1">
    <citation type="journal article" date="2015" name="Microbiology (Mosc.)">
        <title>Genomics of the Weissella cibaria species with an examination of its metabolic traits.</title>
        <authorList>
            <person name="Lynch K.M."/>
            <person name="Lucid A."/>
            <person name="Arendt E.K."/>
            <person name="Sleator R.D."/>
            <person name="Lucey B."/>
            <person name="Coffey A."/>
        </authorList>
    </citation>
    <scope>NUCLEOTIDE SEQUENCE [LARGE SCALE GENOMIC DNA]</scope>
    <source>
        <strain evidence="3 5">MG1</strain>
    </source>
</reference>
<dbReference type="Gene3D" id="3.40.50.10170">
    <property type="match status" value="1"/>
</dbReference>
<dbReference type="OrthoDB" id="9775494at2"/>
<keyword evidence="5" id="KW-1185">Reference proteome</keyword>
<dbReference type="AlphaFoldDB" id="A0A0D1JPQ1"/>
<dbReference type="SUPFAM" id="SSF82549">
    <property type="entry name" value="DAK1/DegV-like"/>
    <property type="match status" value="1"/>
</dbReference>
<dbReference type="PANTHER" id="PTHR33434:SF2">
    <property type="entry name" value="FATTY ACID-BINDING PROTEIN TM_1468"/>
    <property type="match status" value="1"/>
</dbReference>
<evidence type="ECO:0000313" key="6">
    <source>
        <dbReference type="Proteomes" id="UP000320012"/>
    </source>
</evidence>
<dbReference type="InterPro" id="IPR050270">
    <property type="entry name" value="DegV_domain_contain"/>
</dbReference>
<dbReference type="PANTHER" id="PTHR33434">
    <property type="entry name" value="DEGV DOMAIN-CONTAINING PROTEIN DR_1986-RELATED"/>
    <property type="match status" value="1"/>
</dbReference>
<dbReference type="InterPro" id="IPR003797">
    <property type="entry name" value="DegV"/>
</dbReference>
<dbReference type="STRING" id="137591.AO080_07800"/>
<proteinExistence type="predicted"/>
<gene>
    <name evidence="4" type="ORF">FO435_06480</name>
    <name evidence="3" type="ORF">QX99_01885</name>
</gene>
<name>A0A0D1JPQ1_9LACO</name>
<reference evidence="4 6" key="2">
    <citation type="submission" date="2019-07" db="EMBL/GenBank/DDBJ databases">
        <title>Genome sequence of Weissella cibaria GK1.</title>
        <authorList>
            <person name="Choi H.-J."/>
        </authorList>
    </citation>
    <scope>NUCLEOTIDE SEQUENCE [LARGE SCALE GENOMIC DNA]</scope>
    <source>
        <strain evidence="4 6">GK1</strain>
    </source>
</reference>
<organism evidence="3 5">
    <name type="scientific">Weissella cibaria</name>
    <dbReference type="NCBI Taxonomy" id="137591"/>
    <lineage>
        <taxon>Bacteria</taxon>
        <taxon>Bacillati</taxon>
        <taxon>Bacillota</taxon>
        <taxon>Bacilli</taxon>
        <taxon>Lactobacillales</taxon>
        <taxon>Lactobacillaceae</taxon>
        <taxon>Weissella</taxon>
    </lineage>
</organism>
<comment type="function">
    <text evidence="1">May bind long-chain fatty acids, such as palmitate, and may play a role in lipid transport or fatty acid metabolism.</text>
</comment>
<dbReference type="NCBIfam" id="TIGR00762">
    <property type="entry name" value="DegV"/>
    <property type="match status" value="1"/>
</dbReference>
<dbReference type="InterPro" id="IPR043168">
    <property type="entry name" value="DegV_C"/>
</dbReference>
<dbReference type="Pfam" id="PF02645">
    <property type="entry name" value="DegV"/>
    <property type="match status" value="1"/>
</dbReference>
<evidence type="ECO:0000313" key="3">
    <source>
        <dbReference type="EMBL" id="KIU19862.1"/>
    </source>
</evidence>
<dbReference type="GO" id="GO:0008289">
    <property type="term" value="F:lipid binding"/>
    <property type="evidence" value="ECO:0007669"/>
    <property type="project" value="UniProtKB-KW"/>
</dbReference>
<dbReference type="Proteomes" id="UP000320012">
    <property type="component" value="Unassembled WGS sequence"/>
</dbReference>
<dbReference type="EMBL" id="VNHC01000002">
    <property type="protein sequence ID" value="TVV27554.1"/>
    <property type="molecule type" value="Genomic_DNA"/>
</dbReference>